<dbReference type="PANTHER" id="PTHR42756:SF1">
    <property type="entry name" value="TRANSCRIPTIONAL REPRESSOR OF EMRAB OPERON"/>
    <property type="match status" value="1"/>
</dbReference>
<dbReference type="PRINTS" id="PR00598">
    <property type="entry name" value="HTHMARR"/>
</dbReference>
<evidence type="ECO:0000256" key="1">
    <source>
        <dbReference type="ARBA" id="ARBA00023015"/>
    </source>
</evidence>
<protein>
    <submittedName>
        <fullName evidence="5">MarR family transcriptional regulator</fullName>
    </submittedName>
</protein>
<keyword evidence="1" id="KW-0805">Transcription regulation</keyword>
<evidence type="ECO:0000256" key="2">
    <source>
        <dbReference type="ARBA" id="ARBA00023125"/>
    </source>
</evidence>
<dbReference type="PROSITE" id="PS50995">
    <property type="entry name" value="HTH_MARR_2"/>
    <property type="match status" value="1"/>
</dbReference>
<dbReference type="SUPFAM" id="SSF46785">
    <property type="entry name" value="Winged helix' DNA-binding domain"/>
    <property type="match status" value="1"/>
</dbReference>
<accession>A0A1R1RKB3</accession>
<dbReference type="AlphaFoldDB" id="A0A1R1QCB0"/>
<sequence length="142" mass="16638">MAHDSLRKIEKEIALLVRLTTAYSPRFGNLDRSEYLLLSELDKQSPLAINTLAEKLMLNLSTASRQVSALERKNFIRRFPDPQNGRISLVEMTSEGIDILYKVQKARYDVYTEILQDWPNEELNILETHLTRLNRDFKKWSK</sequence>
<dbReference type="OrthoDB" id="2389730at2"/>
<dbReference type="RefSeq" id="WP_076763338.1">
    <property type="nucleotide sequence ID" value="NZ_CP133085.1"/>
</dbReference>
<proteinExistence type="predicted"/>
<dbReference type="InterPro" id="IPR036390">
    <property type="entry name" value="WH_DNA-bd_sf"/>
</dbReference>
<dbReference type="Pfam" id="PF01047">
    <property type="entry name" value="MarR"/>
    <property type="match status" value="1"/>
</dbReference>
<keyword evidence="2" id="KW-0238">DNA-binding</keyword>
<keyword evidence="3" id="KW-0804">Transcription</keyword>
<feature type="domain" description="HTH marR-type" evidence="4">
    <location>
        <begin position="1"/>
        <end position="135"/>
    </location>
</feature>
<dbReference type="EMBL" id="MTJL01000038">
    <property type="protein sequence ID" value="OMI00847.1"/>
    <property type="molecule type" value="Genomic_DNA"/>
</dbReference>
<gene>
    <name evidence="5" type="ORF">BW143_18080</name>
</gene>
<dbReference type="GO" id="GO:0003677">
    <property type="term" value="F:DNA binding"/>
    <property type="evidence" value="ECO:0007669"/>
    <property type="project" value="UniProtKB-KW"/>
</dbReference>
<dbReference type="GeneID" id="92791035"/>
<dbReference type="GO" id="GO:0003700">
    <property type="term" value="F:DNA-binding transcription factor activity"/>
    <property type="evidence" value="ECO:0007669"/>
    <property type="project" value="InterPro"/>
</dbReference>
<evidence type="ECO:0000313" key="6">
    <source>
        <dbReference type="Proteomes" id="UP000187367"/>
    </source>
</evidence>
<dbReference type="Proteomes" id="UP000187367">
    <property type="component" value="Unassembled WGS sequence"/>
</dbReference>
<name>A0A1R1QCB0_9BACI</name>
<accession>A0A1R1QCB0</accession>
<evidence type="ECO:0000256" key="3">
    <source>
        <dbReference type="ARBA" id="ARBA00023163"/>
    </source>
</evidence>
<comment type="caution">
    <text evidence="5">The sequence shown here is derived from an EMBL/GenBank/DDBJ whole genome shotgun (WGS) entry which is preliminary data.</text>
</comment>
<dbReference type="SMART" id="SM00347">
    <property type="entry name" value="HTH_MARR"/>
    <property type="match status" value="1"/>
</dbReference>
<dbReference type="InterPro" id="IPR036388">
    <property type="entry name" value="WH-like_DNA-bd_sf"/>
</dbReference>
<keyword evidence="6" id="KW-1185">Reference proteome</keyword>
<dbReference type="Gene3D" id="1.10.10.10">
    <property type="entry name" value="Winged helix-like DNA-binding domain superfamily/Winged helix DNA-binding domain"/>
    <property type="match status" value="1"/>
</dbReference>
<reference evidence="5 6" key="1">
    <citation type="submission" date="2017-01" db="EMBL/GenBank/DDBJ databases">
        <title>Bacillus phylogenomics.</title>
        <authorList>
            <person name="Dunlap C."/>
        </authorList>
    </citation>
    <scope>NUCLEOTIDE SEQUENCE [LARGE SCALE GENOMIC DNA]</scope>
    <source>
        <strain evidence="5 6">NRRL B-41282</strain>
    </source>
</reference>
<dbReference type="InterPro" id="IPR000835">
    <property type="entry name" value="HTH_MarR-typ"/>
</dbReference>
<dbReference type="PANTHER" id="PTHR42756">
    <property type="entry name" value="TRANSCRIPTIONAL REGULATOR, MARR"/>
    <property type="match status" value="1"/>
</dbReference>
<evidence type="ECO:0000259" key="4">
    <source>
        <dbReference type="PROSITE" id="PS50995"/>
    </source>
</evidence>
<evidence type="ECO:0000313" key="5">
    <source>
        <dbReference type="EMBL" id="OMI00847.1"/>
    </source>
</evidence>
<organism evidence="5 6">
    <name type="scientific">Bacillus swezeyi</name>
    <dbReference type="NCBI Taxonomy" id="1925020"/>
    <lineage>
        <taxon>Bacteria</taxon>
        <taxon>Bacillati</taxon>
        <taxon>Bacillota</taxon>
        <taxon>Bacilli</taxon>
        <taxon>Bacillales</taxon>
        <taxon>Bacillaceae</taxon>
        <taxon>Bacillus</taxon>
    </lineage>
</organism>